<dbReference type="Gene3D" id="2.20.230.10">
    <property type="entry name" value="Resuscitation-promoting factor rpfb"/>
    <property type="match status" value="1"/>
</dbReference>
<evidence type="ECO:0000259" key="4">
    <source>
        <dbReference type="PROSITE" id="PS51782"/>
    </source>
</evidence>
<keyword evidence="2" id="KW-0812">Transmembrane</keyword>
<proteinExistence type="predicted"/>
<keyword evidence="6" id="KW-1185">Reference proteome</keyword>
<dbReference type="Pfam" id="PF01551">
    <property type="entry name" value="Peptidase_M23"/>
    <property type="match status" value="1"/>
</dbReference>
<dbReference type="Pfam" id="PF07501">
    <property type="entry name" value="G5"/>
    <property type="match status" value="1"/>
</dbReference>
<dbReference type="EMBL" id="WBZB01000010">
    <property type="protein sequence ID" value="KAB3532185.1"/>
    <property type="molecule type" value="Genomic_DNA"/>
</dbReference>
<dbReference type="AlphaFoldDB" id="A0A833HQT4"/>
<sequence>MKDRVMVFKQKANKWGKVLISRHRTIYTAGLNKIRGIEFFSSFKNDRKKQILGFTSIALLVGMIGAVFMMISTLDDSLAAFEVVVDQEVLAIVRDEADFQKALEAAEEQIQVYDVDIPFVEKIQFNEVDADDEMLTNHDSIVRNILMKVDIKVSAVALLVDGKELLRLPDMETANKLLDTIKEPYHVEGNNQVSIQYKEKVELREIVGAAGSVRTLESALNYILIGTDEEKIHEVQKGESAWGIAKKYEISVEDIAKANPDINPDRLQIGQEISLIVPKPYISVVTREYAELVEGVPFETNYEDNETLYEGDSKILVQGVEGIREVKAYIIKENGVEVGRDVLEEEILSDPKTRVIAKGTKPRPKTMATGIFSNPTRGRLTSGFGMRWGVRHQGIDVAAPTGTSITAADGGLVTFSGRNGGYGNLVIIDHENGYQTYYAHNNSLLVKKGERVYKGQKIATVGSTGNSTGPHVHFEVRKNGVPVNPLRFVSY</sequence>
<keyword evidence="1" id="KW-0732">Signal</keyword>
<dbReference type="OrthoDB" id="9809488at2"/>
<dbReference type="InterPro" id="IPR050570">
    <property type="entry name" value="Cell_wall_metabolism_enzyme"/>
</dbReference>
<evidence type="ECO:0000313" key="5">
    <source>
        <dbReference type="EMBL" id="KAB3532185.1"/>
    </source>
</evidence>
<dbReference type="SMART" id="SM01208">
    <property type="entry name" value="G5"/>
    <property type="match status" value="1"/>
</dbReference>
<dbReference type="InterPro" id="IPR011098">
    <property type="entry name" value="G5_dom"/>
</dbReference>
<dbReference type="PROSITE" id="PS51782">
    <property type="entry name" value="LYSM"/>
    <property type="match status" value="1"/>
</dbReference>
<feature type="domain" description="G5" evidence="3">
    <location>
        <begin position="282"/>
        <end position="362"/>
    </location>
</feature>
<organism evidence="5 6">
    <name type="scientific">Alkaliphilus serpentinus</name>
    <dbReference type="NCBI Taxonomy" id="1482731"/>
    <lineage>
        <taxon>Bacteria</taxon>
        <taxon>Bacillati</taxon>
        <taxon>Bacillota</taxon>
        <taxon>Clostridia</taxon>
        <taxon>Peptostreptococcales</taxon>
        <taxon>Natronincolaceae</taxon>
        <taxon>Alkaliphilus</taxon>
    </lineage>
</organism>
<dbReference type="Pfam" id="PF01476">
    <property type="entry name" value="LysM"/>
    <property type="match status" value="1"/>
</dbReference>
<dbReference type="Gene3D" id="3.10.350.10">
    <property type="entry name" value="LysM domain"/>
    <property type="match status" value="1"/>
</dbReference>
<dbReference type="PANTHER" id="PTHR21666:SF270">
    <property type="entry name" value="MUREIN HYDROLASE ACTIVATOR ENVC"/>
    <property type="match status" value="1"/>
</dbReference>
<dbReference type="PANTHER" id="PTHR21666">
    <property type="entry name" value="PEPTIDASE-RELATED"/>
    <property type="match status" value="1"/>
</dbReference>
<dbReference type="PROSITE" id="PS51109">
    <property type="entry name" value="G5"/>
    <property type="match status" value="1"/>
</dbReference>
<dbReference type="CDD" id="cd12797">
    <property type="entry name" value="M23_peptidase"/>
    <property type="match status" value="1"/>
</dbReference>
<protein>
    <submittedName>
        <fullName evidence="5">Peptidoglycan DD-metalloendopeptidase family protein</fullName>
    </submittedName>
</protein>
<gene>
    <name evidence="5" type="ORF">F8153_02705</name>
</gene>
<evidence type="ECO:0000313" key="6">
    <source>
        <dbReference type="Proteomes" id="UP000465601"/>
    </source>
</evidence>
<dbReference type="RefSeq" id="WP_151864821.1">
    <property type="nucleotide sequence ID" value="NZ_WBZB01000010.1"/>
</dbReference>
<keyword evidence="2" id="KW-0472">Membrane</keyword>
<feature type="transmembrane region" description="Helical" evidence="2">
    <location>
        <begin position="51"/>
        <end position="71"/>
    </location>
</feature>
<comment type="caution">
    <text evidence="5">The sequence shown here is derived from an EMBL/GenBank/DDBJ whole genome shotgun (WGS) entry which is preliminary data.</text>
</comment>
<dbReference type="Proteomes" id="UP000465601">
    <property type="component" value="Unassembled WGS sequence"/>
</dbReference>
<dbReference type="InterPro" id="IPR018392">
    <property type="entry name" value="LysM"/>
</dbReference>
<dbReference type="SUPFAM" id="SSF51261">
    <property type="entry name" value="Duplicated hybrid motif"/>
    <property type="match status" value="1"/>
</dbReference>
<accession>A0A833HQT4</accession>
<dbReference type="InterPro" id="IPR016047">
    <property type="entry name" value="M23ase_b-sheet_dom"/>
</dbReference>
<keyword evidence="2" id="KW-1133">Transmembrane helix</keyword>
<feature type="domain" description="LysM" evidence="4">
    <location>
        <begin position="231"/>
        <end position="275"/>
    </location>
</feature>
<evidence type="ECO:0000259" key="3">
    <source>
        <dbReference type="PROSITE" id="PS51109"/>
    </source>
</evidence>
<dbReference type="SUPFAM" id="SSF54106">
    <property type="entry name" value="LysM domain"/>
    <property type="match status" value="1"/>
</dbReference>
<evidence type="ECO:0000256" key="1">
    <source>
        <dbReference type="ARBA" id="ARBA00022729"/>
    </source>
</evidence>
<dbReference type="GO" id="GO:0004222">
    <property type="term" value="F:metalloendopeptidase activity"/>
    <property type="evidence" value="ECO:0007669"/>
    <property type="project" value="TreeGrafter"/>
</dbReference>
<reference evidence="5 6" key="1">
    <citation type="submission" date="2019-10" db="EMBL/GenBank/DDBJ databases">
        <title>Alkaliphilus serpentinus sp. nov. and Alkaliphilus pronyensis sp. nov., two novel anaerobic alkaliphilic species isolated from the serpentinized-hosted hydrothermal field of the Prony Bay (New Caledonia).</title>
        <authorList>
            <person name="Postec A."/>
        </authorList>
    </citation>
    <scope>NUCLEOTIDE SEQUENCE [LARGE SCALE GENOMIC DNA]</scope>
    <source>
        <strain evidence="5 6">LacT</strain>
    </source>
</reference>
<dbReference type="InterPro" id="IPR011055">
    <property type="entry name" value="Dup_hybrid_motif"/>
</dbReference>
<dbReference type="InterPro" id="IPR036779">
    <property type="entry name" value="LysM_dom_sf"/>
</dbReference>
<name>A0A833HQT4_9FIRM</name>
<dbReference type="SMART" id="SM00257">
    <property type="entry name" value="LysM"/>
    <property type="match status" value="1"/>
</dbReference>
<evidence type="ECO:0000256" key="2">
    <source>
        <dbReference type="SAM" id="Phobius"/>
    </source>
</evidence>
<dbReference type="CDD" id="cd00118">
    <property type="entry name" value="LysM"/>
    <property type="match status" value="1"/>
</dbReference>
<dbReference type="Gene3D" id="2.70.70.10">
    <property type="entry name" value="Glucose Permease (Domain IIA)"/>
    <property type="match status" value="1"/>
</dbReference>